<dbReference type="Proteomes" id="UP000231912">
    <property type="component" value="Unassembled WGS sequence"/>
</dbReference>
<dbReference type="EMBL" id="NPDT01000004">
    <property type="protein sequence ID" value="PJZ65598.1"/>
    <property type="molecule type" value="Genomic_DNA"/>
</dbReference>
<sequence length="82" mass="9162">MNPFNTKDDQDKAFENFLKLWFLTTAAANAAASTPPPWWTPTSFDSKQAAEEWNRLDPTQKEEICVLALGNGTVPPEGFCDK</sequence>
<comment type="caution">
    <text evidence="1">The sequence shown here is derived from an EMBL/GenBank/DDBJ whole genome shotgun (WGS) entry which is preliminary data.</text>
</comment>
<name>A0A2M9ZB04_9LEPT</name>
<dbReference type="AlphaFoldDB" id="A0A2M9ZB04"/>
<gene>
    <name evidence="1" type="ORF">CH371_11730</name>
</gene>
<protein>
    <submittedName>
        <fullName evidence="1">Uncharacterized protein</fullName>
    </submittedName>
</protein>
<reference evidence="1 2" key="1">
    <citation type="submission" date="2017-07" db="EMBL/GenBank/DDBJ databases">
        <title>Leptospira spp. isolated from tropical soils.</title>
        <authorList>
            <person name="Thibeaux R."/>
            <person name="Iraola G."/>
            <person name="Ferres I."/>
            <person name="Bierque E."/>
            <person name="Girault D."/>
            <person name="Soupe-Gilbert M.-E."/>
            <person name="Picardeau M."/>
            <person name="Goarant C."/>
        </authorList>
    </citation>
    <scope>NUCLEOTIDE SEQUENCE [LARGE SCALE GENOMIC DNA]</scope>
    <source>
        <strain evidence="1 2">FH2-C-A2</strain>
    </source>
</reference>
<accession>A0A2M9ZB04</accession>
<evidence type="ECO:0000313" key="2">
    <source>
        <dbReference type="Proteomes" id="UP000231912"/>
    </source>
</evidence>
<proteinExistence type="predicted"/>
<organism evidence="1 2">
    <name type="scientific">Leptospira wolffii</name>
    <dbReference type="NCBI Taxonomy" id="409998"/>
    <lineage>
        <taxon>Bacteria</taxon>
        <taxon>Pseudomonadati</taxon>
        <taxon>Spirochaetota</taxon>
        <taxon>Spirochaetia</taxon>
        <taxon>Leptospirales</taxon>
        <taxon>Leptospiraceae</taxon>
        <taxon>Leptospira</taxon>
    </lineage>
</organism>
<evidence type="ECO:0000313" key="1">
    <source>
        <dbReference type="EMBL" id="PJZ65598.1"/>
    </source>
</evidence>